<dbReference type="PANTHER" id="PTHR11439">
    <property type="entry name" value="GAG-POL-RELATED RETROTRANSPOSON"/>
    <property type="match status" value="1"/>
</dbReference>
<evidence type="ECO:0008006" key="3">
    <source>
        <dbReference type="Google" id="ProtNLM"/>
    </source>
</evidence>
<accession>A0A5N5JL38</accession>
<evidence type="ECO:0000313" key="1">
    <source>
        <dbReference type="EMBL" id="KAB5520008.1"/>
    </source>
</evidence>
<protein>
    <recommendedName>
        <fullName evidence="3">Ubiquitin-like domain-containing protein</fullName>
    </recommendedName>
</protein>
<dbReference type="EMBL" id="VDCV01000016">
    <property type="protein sequence ID" value="KAB5520008.1"/>
    <property type="molecule type" value="Genomic_DNA"/>
</dbReference>
<keyword evidence="2" id="KW-1185">Reference proteome</keyword>
<organism evidence="1 2">
    <name type="scientific">Salix brachista</name>
    <dbReference type="NCBI Taxonomy" id="2182728"/>
    <lineage>
        <taxon>Eukaryota</taxon>
        <taxon>Viridiplantae</taxon>
        <taxon>Streptophyta</taxon>
        <taxon>Embryophyta</taxon>
        <taxon>Tracheophyta</taxon>
        <taxon>Spermatophyta</taxon>
        <taxon>Magnoliopsida</taxon>
        <taxon>eudicotyledons</taxon>
        <taxon>Gunneridae</taxon>
        <taxon>Pentapetalae</taxon>
        <taxon>rosids</taxon>
        <taxon>fabids</taxon>
        <taxon>Malpighiales</taxon>
        <taxon>Salicaceae</taxon>
        <taxon>Saliceae</taxon>
        <taxon>Salix</taxon>
    </lineage>
</organism>
<dbReference type="CDD" id="cd09272">
    <property type="entry name" value="RNase_HI_RT_Ty1"/>
    <property type="match status" value="1"/>
</dbReference>
<proteinExistence type="predicted"/>
<evidence type="ECO:0000313" key="2">
    <source>
        <dbReference type="Proteomes" id="UP000326939"/>
    </source>
</evidence>
<sequence>MYPLYTVGEVKQEITSRTNVSRDHLTLRGSHYLERLDGHVTLEECGYRGEATIHLRVRRSPGNPDFDLVVGLPNNNGWKPRLESEAITALNAVILLLILETLPKSLQNTTLQPSSTVRKLGLHLIHTPLIALHGFCDANWAACHDDRQSTSGFAIYIGNNLLLWGAKKQATLSRSTAEAEYRALASPTTELMWFMNLLQSIGYCLPPPKLYCDNISVVTVAKNPVFHHQTKHIKIDVHFVRERVARGDLLLEHVAGPDQTADIFTKPLCSAKFVPNRDKLFIGSHPP</sequence>
<comment type="caution">
    <text evidence="1">The sequence shown here is derived from an EMBL/GenBank/DDBJ whole genome shotgun (WGS) entry which is preliminary data.</text>
</comment>
<dbReference type="PANTHER" id="PTHR11439:SF463">
    <property type="entry name" value="REVERSE TRANSCRIPTASE TY1_COPIA-TYPE DOMAIN-CONTAINING PROTEIN"/>
    <property type="match status" value="1"/>
</dbReference>
<dbReference type="AlphaFoldDB" id="A0A5N5JL38"/>
<dbReference type="Proteomes" id="UP000326939">
    <property type="component" value="Chromosome 16"/>
</dbReference>
<reference evidence="2" key="1">
    <citation type="journal article" date="2019" name="Gigascience">
        <title>De novo genome assembly of the endangered Acer yangbiense, a plant species with extremely small populations endemic to Yunnan Province, China.</title>
        <authorList>
            <person name="Yang J."/>
            <person name="Wariss H.M."/>
            <person name="Tao L."/>
            <person name="Zhang R."/>
            <person name="Yun Q."/>
            <person name="Hollingsworth P."/>
            <person name="Dao Z."/>
            <person name="Luo G."/>
            <person name="Guo H."/>
            <person name="Ma Y."/>
            <person name="Sun W."/>
        </authorList>
    </citation>
    <scope>NUCLEOTIDE SEQUENCE [LARGE SCALE GENOMIC DNA]</scope>
    <source>
        <strain evidence="2">cv. br00</strain>
    </source>
</reference>
<gene>
    <name evidence="1" type="ORF">DKX38_024327</name>
</gene>
<dbReference type="SUPFAM" id="SSF54236">
    <property type="entry name" value="Ubiquitin-like"/>
    <property type="match status" value="1"/>
</dbReference>
<dbReference type="InterPro" id="IPR029071">
    <property type="entry name" value="Ubiquitin-like_domsf"/>
</dbReference>
<dbReference type="CDD" id="cd17039">
    <property type="entry name" value="Ubl_ubiquitin_like"/>
    <property type="match status" value="1"/>
</dbReference>
<name>A0A5N5JL38_9ROSI</name>